<reference evidence="8 9" key="1">
    <citation type="submission" date="2019-02" db="EMBL/GenBank/DDBJ databases">
        <title>Sequencing the genomes of 1000 actinobacteria strains.</title>
        <authorList>
            <person name="Klenk H.-P."/>
        </authorList>
    </citation>
    <scope>NUCLEOTIDE SEQUENCE [LARGE SCALE GENOMIC DNA]</scope>
    <source>
        <strain evidence="8 9">DSM 16932</strain>
    </source>
</reference>
<protein>
    <submittedName>
        <fullName evidence="8">L-idonate 5-dehydrogenase</fullName>
    </submittedName>
</protein>
<evidence type="ECO:0000256" key="1">
    <source>
        <dbReference type="ARBA" id="ARBA00001947"/>
    </source>
</evidence>
<name>A0A4Q7M655_9MICO</name>
<evidence type="ECO:0000256" key="4">
    <source>
        <dbReference type="ARBA" id="ARBA00022833"/>
    </source>
</evidence>
<comment type="cofactor">
    <cofactor evidence="1">
        <name>Zn(2+)</name>
        <dbReference type="ChEBI" id="CHEBI:29105"/>
    </cofactor>
</comment>
<dbReference type="InterPro" id="IPR013154">
    <property type="entry name" value="ADH-like_N"/>
</dbReference>
<dbReference type="Gene3D" id="3.40.50.720">
    <property type="entry name" value="NAD(P)-binding Rossmann-like Domain"/>
    <property type="match status" value="1"/>
</dbReference>
<evidence type="ECO:0000313" key="9">
    <source>
        <dbReference type="Proteomes" id="UP000293852"/>
    </source>
</evidence>
<feature type="domain" description="Alcohol dehydrogenase-like C-terminal" evidence="6">
    <location>
        <begin position="177"/>
        <end position="297"/>
    </location>
</feature>
<dbReference type="Pfam" id="PF08240">
    <property type="entry name" value="ADH_N"/>
    <property type="match status" value="1"/>
</dbReference>
<dbReference type="PANTHER" id="PTHR43161">
    <property type="entry name" value="SORBITOL DEHYDROGENASE"/>
    <property type="match status" value="1"/>
</dbReference>
<dbReference type="EMBL" id="SGWX01000001">
    <property type="protein sequence ID" value="RZS62507.1"/>
    <property type="molecule type" value="Genomic_DNA"/>
</dbReference>
<dbReference type="Proteomes" id="UP000293852">
    <property type="component" value="Unassembled WGS sequence"/>
</dbReference>
<evidence type="ECO:0000256" key="2">
    <source>
        <dbReference type="ARBA" id="ARBA00008072"/>
    </source>
</evidence>
<dbReference type="GO" id="GO:0016491">
    <property type="term" value="F:oxidoreductase activity"/>
    <property type="evidence" value="ECO:0007669"/>
    <property type="project" value="UniProtKB-KW"/>
</dbReference>
<dbReference type="AlphaFoldDB" id="A0A4Q7M655"/>
<dbReference type="Gene3D" id="3.90.180.10">
    <property type="entry name" value="Medium-chain alcohol dehydrogenases, catalytic domain"/>
    <property type="match status" value="1"/>
</dbReference>
<feature type="domain" description="Alcohol dehydrogenase-like N-terminal" evidence="7">
    <location>
        <begin position="25"/>
        <end position="138"/>
    </location>
</feature>
<keyword evidence="4" id="KW-0862">Zinc</keyword>
<keyword evidence="3" id="KW-0479">Metal-binding</keyword>
<dbReference type="InterPro" id="IPR036291">
    <property type="entry name" value="NAD(P)-bd_dom_sf"/>
</dbReference>
<evidence type="ECO:0000259" key="7">
    <source>
        <dbReference type="Pfam" id="PF08240"/>
    </source>
</evidence>
<evidence type="ECO:0000256" key="5">
    <source>
        <dbReference type="ARBA" id="ARBA00023002"/>
    </source>
</evidence>
<sequence length="350" mass="36036">MTMRAITVHGAEDLRLEFRSEPVPGPDEVLIRVGYAGVCGSDLHYYRSGRVGAFEVREPLVVGHEISGRVAVDAPGLPAGTPVTVHPATPGAPQPGIERRPNIWPGSRYLGSAATTPHTQGAMSDLAVVRADQIRVLPDDLPLRRAVLAEPLAVGLHAIARADGVVGKRVLVSGAGPIGLLAAGAAHASGAASVTVSDLHAAPLEIARRLGAADVVRVGAQEAPAEAFDVVLECAGAPAAVDAAIRATRRGGVVVLLGMLPGDARPYTLVDVVTREIDVRGSFRFDHELDDAVAMLATTPALGHVVTDVFGPRDALAAFDRAADPRTSSKVVIEFAGESVDAAPAAGVQG</sequence>
<dbReference type="SUPFAM" id="SSF50129">
    <property type="entry name" value="GroES-like"/>
    <property type="match status" value="1"/>
</dbReference>
<keyword evidence="5" id="KW-0560">Oxidoreductase</keyword>
<dbReference type="PANTHER" id="PTHR43161:SF9">
    <property type="entry name" value="SORBITOL DEHYDROGENASE"/>
    <property type="match status" value="1"/>
</dbReference>
<evidence type="ECO:0000256" key="3">
    <source>
        <dbReference type="ARBA" id="ARBA00022723"/>
    </source>
</evidence>
<dbReference type="InterPro" id="IPR013149">
    <property type="entry name" value="ADH-like_C"/>
</dbReference>
<dbReference type="InterPro" id="IPR011032">
    <property type="entry name" value="GroES-like_sf"/>
</dbReference>
<keyword evidence="9" id="KW-1185">Reference proteome</keyword>
<comment type="caution">
    <text evidence="8">The sequence shown here is derived from an EMBL/GenBank/DDBJ whole genome shotgun (WGS) entry which is preliminary data.</text>
</comment>
<comment type="similarity">
    <text evidence="2">Belongs to the zinc-containing alcohol dehydrogenase family.</text>
</comment>
<dbReference type="Pfam" id="PF00107">
    <property type="entry name" value="ADH_zinc_N"/>
    <property type="match status" value="1"/>
</dbReference>
<dbReference type="GO" id="GO:0046872">
    <property type="term" value="F:metal ion binding"/>
    <property type="evidence" value="ECO:0007669"/>
    <property type="project" value="UniProtKB-KW"/>
</dbReference>
<evidence type="ECO:0000259" key="6">
    <source>
        <dbReference type="Pfam" id="PF00107"/>
    </source>
</evidence>
<accession>A0A4Q7M655</accession>
<gene>
    <name evidence="8" type="ORF">EV386_2843</name>
</gene>
<dbReference type="SUPFAM" id="SSF51735">
    <property type="entry name" value="NAD(P)-binding Rossmann-fold domains"/>
    <property type="match status" value="1"/>
</dbReference>
<dbReference type="RefSeq" id="WP_341272819.1">
    <property type="nucleotide sequence ID" value="NZ_SGWX01000001.1"/>
</dbReference>
<organism evidence="8 9">
    <name type="scientific">Xylanimonas ulmi</name>
    <dbReference type="NCBI Taxonomy" id="228973"/>
    <lineage>
        <taxon>Bacteria</taxon>
        <taxon>Bacillati</taxon>
        <taxon>Actinomycetota</taxon>
        <taxon>Actinomycetes</taxon>
        <taxon>Micrococcales</taxon>
        <taxon>Promicromonosporaceae</taxon>
        <taxon>Xylanimonas</taxon>
    </lineage>
</organism>
<evidence type="ECO:0000313" key="8">
    <source>
        <dbReference type="EMBL" id="RZS62507.1"/>
    </source>
</evidence>
<proteinExistence type="inferred from homology"/>